<dbReference type="EMBL" id="CP001340">
    <property type="protein sequence ID" value="ACL94492.1"/>
    <property type="molecule type" value="Genomic_DNA"/>
</dbReference>
<evidence type="ECO:0000313" key="1">
    <source>
        <dbReference type="EMBL" id="ACL94492.1"/>
    </source>
</evidence>
<dbReference type="RefSeq" id="YP_002516400.1">
    <property type="nucleotide sequence ID" value="NC_011916.1"/>
</dbReference>
<dbReference type="EC" id="2.3.1.-" evidence="1"/>
<organism evidence="1 2">
    <name type="scientific">Caulobacter vibrioides (strain NA1000 / CB15N)</name>
    <name type="common">Caulobacter crescentus</name>
    <dbReference type="NCBI Taxonomy" id="565050"/>
    <lineage>
        <taxon>Bacteria</taxon>
        <taxon>Pseudomonadati</taxon>
        <taxon>Pseudomonadota</taxon>
        <taxon>Alphaproteobacteria</taxon>
        <taxon>Caulobacterales</taxon>
        <taxon>Caulobacteraceae</taxon>
        <taxon>Caulobacter</taxon>
    </lineage>
</organism>
<dbReference type="GeneID" id="7329776"/>
<proteinExistence type="predicted"/>
<dbReference type="Gene3D" id="3.40.630.30">
    <property type="match status" value="1"/>
</dbReference>
<dbReference type="HOGENOM" id="CLU_2033864_0_0_5"/>
<reference evidence="1 2" key="1">
    <citation type="journal article" date="2010" name="J. Bacteriol.">
        <title>The genetic basis of laboratory adaptation in Caulobacter crescentus.</title>
        <authorList>
            <person name="Marks M.E."/>
            <person name="Castro-Rojas C.M."/>
            <person name="Teiling C."/>
            <person name="Du L."/>
            <person name="Kapatral V."/>
            <person name="Walunas T.L."/>
            <person name="Crosson S."/>
        </authorList>
    </citation>
    <scope>NUCLEOTIDE SEQUENCE [LARGE SCALE GENOMIC DNA]</scope>
    <source>
        <strain evidence="2">NA1000 / CB15N</strain>
    </source>
</reference>
<keyword evidence="1" id="KW-0012">Acyltransferase</keyword>
<gene>
    <name evidence="1" type="ordered locus">CCNA_01027</name>
</gene>
<name>A0A0H3C6Z3_CAUVN</name>
<dbReference type="KEGG" id="ccs:CCNA_01027"/>
<dbReference type="OrthoDB" id="9799147at2"/>
<evidence type="ECO:0000313" key="2">
    <source>
        <dbReference type="Proteomes" id="UP000001364"/>
    </source>
</evidence>
<dbReference type="Proteomes" id="UP000001364">
    <property type="component" value="Chromosome"/>
</dbReference>
<dbReference type="AlphaFoldDB" id="A0A0H3C6Z3"/>
<accession>A0A0H3C6Z3</accession>
<keyword evidence="2" id="KW-1185">Reference proteome</keyword>
<dbReference type="GO" id="GO:0016746">
    <property type="term" value="F:acyltransferase activity"/>
    <property type="evidence" value="ECO:0007669"/>
    <property type="project" value="UniProtKB-KW"/>
</dbReference>
<dbReference type="PATRIC" id="fig|565050.3.peg.1008"/>
<protein>
    <submittedName>
        <fullName evidence="1">Acetyltransferase</fullName>
        <ecNumber evidence="1">2.3.1.-</ecNumber>
    </submittedName>
</protein>
<keyword evidence="1" id="KW-0808">Transferase</keyword>
<sequence>MGRVNLVRGYGWPAAERQSFKLRWRRATLLPSPPQGVRLRVHRIARRLLTLVGRELGADLLADALRRIAVASQSLGVGAAPVQAKDDAARRCYLRCAEFEDCPEESRRLYLPIETVVAAFG</sequence>
<dbReference type="RefSeq" id="WP_012640109.1">
    <property type="nucleotide sequence ID" value="NC_011916.1"/>
</dbReference>